<dbReference type="Pfam" id="PF13469">
    <property type="entry name" value="Sulfotransfer_3"/>
    <property type="match status" value="1"/>
</dbReference>
<feature type="transmembrane region" description="Helical" evidence="1">
    <location>
        <begin position="174"/>
        <end position="196"/>
    </location>
</feature>
<keyword evidence="1" id="KW-1133">Transmembrane helix</keyword>
<dbReference type="Gene3D" id="3.40.50.300">
    <property type="entry name" value="P-loop containing nucleotide triphosphate hydrolases"/>
    <property type="match status" value="1"/>
</dbReference>
<dbReference type="InterPro" id="IPR001304">
    <property type="entry name" value="C-type_lectin-like"/>
</dbReference>
<dbReference type="InterPro" id="IPR016186">
    <property type="entry name" value="C-type_lectin-like/link_sf"/>
</dbReference>
<dbReference type="InterPro" id="IPR027417">
    <property type="entry name" value="P-loop_NTPase"/>
</dbReference>
<keyword evidence="1" id="KW-0812">Transmembrane</keyword>
<name>A0A8J9ZUQ8_BRALA</name>
<protein>
    <submittedName>
        <fullName evidence="3">Hypp2752 protein</fullName>
    </submittedName>
</protein>
<dbReference type="Gene3D" id="3.10.100.10">
    <property type="entry name" value="Mannose-Binding Protein A, subunit A"/>
    <property type="match status" value="1"/>
</dbReference>
<feature type="transmembrane region" description="Helical" evidence="1">
    <location>
        <begin position="463"/>
        <end position="482"/>
    </location>
</feature>
<dbReference type="PANTHER" id="PTHR33844:SF1">
    <property type="entry name" value="SULFOTRANSFERASE DOMAIN-CONTAINING PROTEIN"/>
    <property type="match status" value="1"/>
</dbReference>
<dbReference type="PANTHER" id="PTHR33844">
    <property type="entry name" value="SULFOTRANSFER_1 DOMAIN-CONTAINING PROTEIN"/>
    <property type="match status" value="1"/>
</dbReference>
<dbReference type="AlphaFoldDB" id="A0A8J9ZUQ8"/>
<keyword evidence="1" id="KW-0472">Membrane</keyword>
<dbReference type="PROSITE" id="PS50041">
    <property type="entry name" value="C_TYPE_LECTIN_2"/>
    <property type="match status" value="1"/>
</dbReference>
<evidence type="ECO:0000313" key="3">
    <source>
        <dbReference type="EMBL" id="CAH1263720.1"/>
    </source>
</evidence>
<dbReference type="Proteomes" id="UP000838412">
    <property type="component" value="Chromosome 4"/>
</dbReference>
<dbReference type="InterPro" id="IPR016187">
    <property type="entry name" value="CTDL_fold"/>
</dbReference>
<sequence length="638" mass="72829">MGWPDNWRKEPQIDEDCVIINSLNHMWTDVRCELQHGFVCETTDVANCVTSTHGQGRCPPPNLDINCDPEGQPLEQYPMLKKLGCWGDRRRDRAIPSLERTDPRLDGKYRPPFPKYRSRINPVEKCYKVAKDRGYKVFAVQDKGQCLSFSYFSSTTYKITCVVLWEGQRTTMDVFTVTVATVITVLSAVVIVVYLCQRTAQSPSWPKSKQPLAYLRKVTPKKIRLQLPLNSLDDFIPVGEATEVHDVVRLFARRGNEFSVYSIDWEQEVAVLVRPVDGVDLKEHPFFLDAQRENAAEVLCVPLERLHDMASAVTDKVAHVREVFIFHTARCGTTLVTRLVEATSVAQAMSEPEVFSVISMALYRLKQSSQHGQTTPHHDCPVVLSNEESTIALLKNVVTLMNYNLVTSDPRHRDVIVYKIKPDNILLGDLMARAFPSAKTVFMYRDGLEISESFARVLLRQRYVLYLVFWLMVRLGLVKLIFPFPDFLRCFGDDLKFSAVRLRGNDLFYIFTRWVGVMQCAADLQKKQPGYFFHAVIYYSALVNNKEETFRLLMEKLGLKWSSYGPGEDTDKIEKALTEDSQAGTSMCAKGTKPGEKWVPDVSSRWMGQWEQEYFGEVCRHNGNEIPGPDFLLPGTIV</sequence>
<evidence type="ECO:0000259" key="2">
    <source>
        <dbReference type="PROSITE" id="PS50041"/>
    </source>
</evidence>
<keyword evidence="4" id="KW-1185">Reference proteome</keyword>
<organism evidence="3 4">
    <name type="scientific">Branchiostoma lanceolatum</name>
    <name type="common">Common lancelet</name>
    <name type="synonym">Amphioxus lanceolatum</name>
    <dbReference type="NCBI Taxonomy" id="7740"/>
    <lineage>
        <taxon>Eukaryota</taxon>
        <taxon>Metazoa</taxon>
        <taxon>Chordata</taxon>
        <taxon>Cephalochordata</taxon>
        <taxon>Leptocardii</taxon>
        <taxon>Amphioxiformes</taxon>
        <taxon>Branchiostomatidae</taxon>
        <taxon>Branchiostoma</taxon>
    </lineage>
</organism>
<accession>A0A8J9ZUQ8</accession>
<evidence type="ECO:0000256" key="1">
    <source>
        <dbReference type="SAM" id="Phobius"/>
    </source>
</evidence>
<evidence type="ECO:0000313" key="4">
    <source>
        <dbReference type="Proteomes" id="UP000838412"/>
    </source>
</evidence>
<gene>
    <name evidence="3" type="primary">Hypp2752</name>
    <name evidence="3" type="ORF">BLAG_LOCUS18323</name>
</gene>
<feature type="domain" description="C-type lectin" evidence="2">
    <location>
        <begin position="6"/>
        <end position="41"/>
    </location>
</feature>
<dbReference type="OrthoDB" id="5912733at2759"/>
<dbReference type="SUPFAM" id="SSF52540">
    <property type="entry name" value="P-loop containing nucleoside triphosphate hydrolases"/>
    <property type="match status" value="1"/>
</dbReference>
<proteinExistence type="predicted"/>
<reference evidence="3" key="1">
    <citation type="submission" date="2022-01" db="EMBL/GenBank/DDBJ databases">
        <authorList>
            <person name="Braso-Vives M."/>
        </authorList>
    </citation>
    <scope>NUCLEOTIDE SEQUENCE</scope>
</reference>
<dbReference type="SUPFAM" id="SSF56436">
    <property type="entry name" value="C-type lectin-like"/>
    <property type="match status" value="1"/>
</dbReference>
<dbReference type="EMBL" id="OV696689">
    <property type="protein sequence ID" value="CAH1263720.1"/>
    <property type="molecule type" value="Genomic_DNA"/>
</dbReference>